<comment type="caution">
    <text evidence="3">The sequence shown here is derived from an EMBL/GenBank/DDBJ whole genome shotgun (WGS) entry which is preliminary data.</text>
</comment>
<sequence length="420" mass="47013">MPAEILCPQPRRPLKRKFIDNDNDNDGWPSIKSKRTLLDFFPDFSAPSDSEPLLRCRSDSFLLQTMSPRLNPPRKCRAPPRHQDELPAHLHSIPTDVNNPSQLCTSPATPPSTYIGESPPDLLLEGSSPLASREATPTDSRRSSPRVRDPCYRSTLRRNNIEIGPVKVPLSIREYGRQIIERPRDSPTLPEFQVESMVSTLRLLRDADEGIINNGCTILQLFPNTFLDYQGKVNAGSNIPLSLSTLPRVSLVPPPSNPRPDYHYCLDPDSFSAEELEKQALADLQPYAQPSTAGFWPFLVMECKSQSRGGNFYVASSQNAVAGAICVNSMEKLLTTAQTVHTEIDSVCFSCNIDAERAEVHIHYFQNGRFISAELEDFNFKAATDVVHFRNCVRNMVEFGFKDRLPQIQALLAKIPLPPV</sequence>
<keyword evidence="4" id="KW-1185">Reference proteome</keyword>
<evidence type="ECO:0000256" key="1">
    <source>
        <dbReference type="SAM" id="MobiDB-lite"/>
    </source>
</evidence>
<feature type="compositionally biased region" description="Basic and acidic residues" evidence="1">
    <location>
        <begin position="139"/>
        <end position="150"/>
    </location>
</feature>
<name>W9XA07_9EURO</name>
<protein>
    <recommendedName>
        <fullName evidence="2">DUF7924 domain-containing protein</fullName>
    </recommendedName>
</protein>
<feature type="compositionally biased region" description="Polar residues" evidence="1">
    <location>
        <begin position="95"/>
        <end position="107"/>
    </location>
</feature>
<gene>
    <name evidence="3" type="ORF">A1O3_10206</name>
</gene>
<evidence type="ECO:0000259" key="2">
    <source>
        <dbReference type="Pfam" id="PF25545"/>
    </source>
</evidence>
<feature type="region of interest" description="Disordered" evidence="1">
    <location>
        <begin position="91"/>
        <end position="150"/>
    </location>
</feature>
<dbReference type="InterPro" id="IPR057684">
    <property type="entry name" value="DUF7924"/>
</dbReference>
<dbReference type="RefSeq" id="XP_007738486.1">
    <property type="nucleotide sequence ID" value="XM_007740296.1"/>
</dbReference>
<dbReference type="PANTHER" id="PTHR42470">
    <property type="entry name" value="VAST DOMAIN-CONTAINING PROTEIN"/>
    <property type="match status" value="1"/>
</dbReference>
<dbReference type="OrthoDB" id="5426775at2759"/>
<accession>W9XA07</accession>
<dbReference type="Pfam" id="PF25545">
    <property type="entry name" value="DUF7924"/>
    <property type="match status" value="1"/>
</dbReference>
<evidence type="ECO:0000313" key="4">
    <source>
        <dbReference type="Proteomes" id="UP000019478"/>
    </source>
</evidence>
<dbReference type="AlphaFoldDB" id="W9XA07"/>
<evidence type="ECO:0000313" key="3">
    <source>
        <dbReference type="EMBL" id="EXJ77048.1"/>
    </source>
</evidence>
<dbReference type="EMBL" id="AMGY01000011">
    <property type="protein sequence ID" value="EXJ77048.1"/>
    <property type="molecule type" value="Genomic_DNA"/>
</dbReference>
<reference evidence="3 4" key="1">
    <citation type="submission" date="2013-03" db="EMBL/GenBank/DDBJ databases">
        <title>The Genome Sequence of Capronia epimyces CBS 606.96.</title>
        <authorList>
            <consortium name="The Broad Institute Genomics Platform"/>
            <person name="Cuomo C."/>
            <person name="de Hoog S."/>
            <person name="Gorbushina A."/>
            <person name="Walker B."/>
            <person name="Young S.K."/>
            <person name="Zeng Q."/>
            <person name="Gargeya S."/>
            <person name="Fitzgerald M."/>
            <person name="Haas B."/>
            <person name="Abouelleil A."/>
            <person name="Allen A.W."/>
            <person name="Alvarado L."/>
            <person name="Arachchi H.M."/>
            <person name="Berlin A.M."/>
            <person name="Chapman S.B."/>
            <person name="Gainer-Dewar J."/>
            <person name="Goldberg J."/>
            <person name="Griggs A."/>
            <person name="Gujja S."/>
            <person name="Hansen M."/>
            <person name="Howarth C."/>
            <person name="Imamovic A."/>
            <person name="Ireland A."/>
            <person name="Larimer J."/>
            <person name="McCowan C."/>
            <person name="Murphy C."/>
            <person name="Pearson M."/>
            <person name="Poon T.W."/>
            <person name="Priest M."/>
            <person name="Roberts A."/>
            <person name="Saif S."/>
            <person name="Shea T."/>
            <person name="Sisk P."/>
            <person name="Sykes S."/>
            <person name="Wortman J."/>
            <person name="Nusbaum C."/>
            <person name="Birren B."/>
        </authorList>
    </citation>
    <scope>NUCLEOTIDE SEQUENCE [LARGE SCALE GENOMIC DNA]</scope>
    <source>
        <strain evidence="3 4">CBS 606.96</strain>
    </source>
</reference>
<dbReference type="GeneID" id="19174286"/>
<organism evidence="3 4">
    <name type="scientific">Capronia epimyces CBS 606.96</name>
    <dbReference type="NCBI Taxonomy" id="1182542"/>
    <lineage>
        <taxon>Eukaryota</taxon>
        <taxon>Fungi</taxon>
        <taxon>Dikarya</taxon>
        <taxon>Ascomycota</taxon>
        <taxon>Pezizomycotina</taxon>
        <taxon>Eurotiomycetes</taxon>
        <taxon>Chaetothyriomycetidae</taxon>
        <taxon>Chaetothyriales</taxon>
        <taxon>Herpotrichiellaceae</taxon>
        <taxon>Capronia</taxon>
    </lineage>
</organism>
<feature type="domain" description="DUF7924" evidence="2">
    <location>
        <begin position="248"/>
        <end position="411"/>
    </location>
</feature>
<dbReference type="HOGENOM" id="CLU_601283_0_0_1"/>
<dbReference type="Proteomes" id="UP000019478">
    <property type="component" value="Unassembled WGS sequence"/>
</dbReference>
<proteinExistence type="predicted"/>
<dbReference type="STRING" id="1182542.W9XA07"/>
<dbReference type="PANTHER" id="PTHR42470:SF1">
    <property type="entry name" value="VAST DOMAIN-CONTAINING PROTEIN"/>
    <property type="match status" value="1"/>
</dbReference>